<dbReference type="PANTHER" id="PTHR31896:SF13">
    <property type="entry name" value="TRICHOTHECENE 3-O-ACETYLTRANSFERASE"/>
    <property type="match status" value="1"/>
</dbReference>
<evidence type="ECO:0000313" key="4">
    <source>
        <dbReference type="Proteomes" id="UP000800096"/>
    </source>
</evidence>
<dbReference type="Proteomes" id="UP000800096">
    <property type="component" value="Unassembled WGS sequence"/>
</dbReference>
<dbReference type="AlphaFoldDB" id="A0A6A5QXW2"/>
<dbReference type="InterPro" id="IPR051283">
    <property type="entry name" value="Sec_Metabolite_Acyltrans"/>
</dbReference>
<gene>
    <name evidence="3" type="ORF">BDU57DRAFT_546077</name>
</gene>
<dbReference type="GO" id="GO:0016740">
    <property type="term" value="F:transferase activity"/>
    <property type="evidence" value="ECO:0007669"/>
    <property type="project" value="UniProtKB-KW"/>
</dbReference>
<dbReference type="PANTHER" id="PTHR31896">
    <property type="entry name" value="FAMILY REGULATORY PROTEIN, PUTATIVE (AFU_ORTHOLOGUE AFUA_3G14730)-RELATED"/>
    <property type="match status" value="1"/>
</dbReference>
<name>A0A6A5QXW2_AMPQU</name>
<dbReference type="Pfam" id="PF02458">
    <property type="entry name" value="Transferase"/>
    <property type="match status" value="1"/>
</dbReference>
<dbReference type="Gene3D" id="3.30.559.10">
    <property type="entry name" value="Chloramphenicol acetyltransferase-like domain"/>
    <property type="match status" value="2"/>
</dbReference>
<keyword evidence="4" id="KW-1185">Reference proteome</keyword>
<sequence length="497" mass="55787">MPTVEEFQLRPLGWENDPEQERFKLSTLDYLSTITYTNSALFFRLGENEKIEAAAILQAGLERTLSQIRHLAGTIEKDEDGQYSIIRTKHTFVRFVVQHLDTREDDYPSFDKIAKAHFLSPILGDIEVLSNSGMTCGNIPEAHPDNSPAISSYKANFIPGGLIFNVHSHHWSNGLAGATYFFKQLAENCYALKKSTKFPSFDPRCLNRSLFGVPGFDRPSLPTQPQIDAPPRAHRNSEHKPSQSLIFHLPKSKATLLKAAASPSNGSRISTYNAVCALMWRVLCRIRQPLYKHSLSSKPLWAQGVTLSKLFTDPPIPERIQGNLQFDITSEMSGIPPLTLGEIISSAPLHRLATYTREMTDCVTMDMLTAALAKFANVRNKADLSIHVDALPPMSVLLTDWRMAKYCTFDFGFGIPECHRHLFGGVPLCLAVVYAPHRGPAGEDEGLEVQLSVETELVETLLEDEEWVRYFEFRGVDAWDEESEKLMKGKKGYKAKL</sequence>
<evidence type="ECO:0000313" key="3">
    <source>
        <dbReference type="EMBL" id="KAF1919406.1"/>
    </source>
</evidence>
<dbReference type="OrthoDB" id="1862401at2759"/>
<reference evidence="3" key="1">
    <citation type="journal article" date="2020" name="Stud. Mycol.">
        <title>101 Dothideomycetes genomes: a test case for predicting lifestyles and emergence of pathogens.</title>
        <authorList>
            <person name="Haridas S."/>
            <person name="Albert R."/>
            <person name="Binder M."/>
            <person name="Bloem J."/>
            <person name="Labutti K."/>
            <person name="Salamov A."/>
            <person name="Andreopoulos B."/>
            <person name="Baker S."/>
            <person name="Barry K."/>
            <person name="Bills G."/>
            <person name="Bluhm B."/>
            <person name="Cannon C."/>
            <person name="Castanera R."/>
            <person name="Culley D."/>
            <person name="Daum C."/>
            <person name="Ezra D."/>
            <person name="Gonzalez J."/>
            <person name="Henrissat B."/>
            <person name="Kuo A."/>
            <person name="Liang C."/>
            <person name="Lipzen A."/>
            <person name="Lutzoni F."/>
            <person name="Magnuson J."/>
            <person name="Mondo S."/>
            <person name="Nolan M."/>
            <person name="Ohm R."/>
            <person name="Pangilinan J."/>
            <person name="Park H.-J."/>
            <person name="Ramirez L."/>
            <person name="Alfaro M."/>
            <person name="Sun H."/>
            <person name="Tritt A."/>
            <person name="Yoshinaga Y."/>
            <person name="Zwiers L.-H."/>
            <person name="Turgeon B."/>
            <person name="Goodwin S."/>
            <person name="Spatafora J."/>
            <person name="Crous P."/>
            <person name="Grigoriev I."/>
        </authorList>
    </citation>
    <scope>NUCLEOTIDE SEQUENCE</scope>
    <source>
        <strain evidence="3">HMLAC05119</strain>
    </source>
</reference>
<feature type="region of interest" description="Disordered" evidence="2">
    <location>
        <begin position="217"/>
        <end position="240"/>
    </location>
</feature>
<accession>A0A6A5QXW2</accession>
<dbReference type="InterPro" id="IPR023213">
    <property type="entry name" value="CAT-like_dom_sf"/>
</dbReference>
<protein>
    <submittedName>
        <fullName evidence="3">Transferase</fullName>
    </submittedName>
</protein>
<evidence type="ECO:0000256" key="2">
    <source>
        <dbReference type="SAM" id="MobiDB-lite"/>
    </source>
</evidence>
<organism evidence="3 4">
    <name type="scientific">Ampelomyces quisqualis</name>
    <name type="common">Powdery mildew agent</name>
    <dbReference type="NCBI Taxonomy" id="50730"/>
    <lineage>
        <taxon>Eukaryota</taxon>
        <taxon>Fungi</taxon>
        <taxon>Dikarya</taxon>
        <taxon>Ascomycota</taxon>
        <taxon>Pezizomycotina</taxon>
        <taxon>Dothideomycetes</taxon>
        <taxon>Pleosporomycetidae</taxon>
        <taxon>Pleosporales</taxon>
        <taxon>Pleosporineae</taxon>
        <taxon>Phaeosphaeriaceae</taxon>
        <taxon>Ampelomyces</taxon>
    </lineage>
</organism>
<dbReference type="EMBL" id="ML979133">
    <property type="protein sequence ID" value="KAF1919406.1"/>
    <property type="molecule type" value="Genomic_DNA"/>
</dbReference>
<keyword evidence="1 3" id="KW-0808">Transferase</keyword>
<proteinExistence type="predicted"/>
<evidence type="ECO:0000256" key="1">
    <source>
        <dbReference type="ARBA" id="ARBA00022679"/>
    </source>
</evidence>